<reference evidence="8" key="1">
    <citation type="submission" date="2018-04" db="EMBL/GenBank/DDBJ databases">
        <title>Transcriptome assembly of Sipha flava.</title>
        <authorList>
            <person name="Scully E.D."/>
            <person name="Geib S.M."/>
            <person name="Palmer N.A."/>
            <person name="Koch K."/>
            <person name="Bradshaw J."/>
            <person name="Heng-Moss T."/>
            <person name="Sarath G."/>
        </authorList>
    </citation>
    <scope>NUCLEOTIDE SEQUENCE</scope>
</reference>
<dbReference type="GO" id="GO:0004519">
    <property type="term" value="F:endonuclease activity"/>
    <property type="evidence" value="ECO:0007669"/>
    <property type="project" value="UniProtKB-KW"/>
</dbReference>
<dbReference type="GO" id="GO:0071897">
    <property type="term" value="P:DNA biosynthetic process"/>
    <property type="evidence" value="ECO:0007669"/>
    <property type="project" value="UniProtKB-ARBA"/>
</dbReference>
<dbReference type="Pfam" id="PF00077">
    <property type="entry name" value="RVP"/>
    <property type="match status" value="1"/>
</dbReference>
<dbReference type="InterPro" id="IPR018061">
    <property type="entry name" value="Retropepsins"/>
</dbReference>
<dbReference type="PANTHER" id="PTHR37984:SF5">
    <property type="entry name" value="PROTEIN NYNRIN-LIKE"/>
    <property type="match status" value="1"/>
</dbReference>
<feature type="compositionally biased region" description="Low complexity" evidence="6">
    <location>
        <begin position="31"/>
        <end position="59"/>
    </location>
</feature>
<keyword evidence="4" id="KW-0255">Endonuclease</keyword>
<dbReference type="Gene3D" id="2.40.70.10">
    <property type="entry name" value="Acid Proteases"/>
    <property type="match status" value="1"/>
</dbReference>
<keyword evidence="5" id="KW-0378">Hydrolase</keyword>
<evidence type="ECO:0000256" key="6">
    <source>
        <dbReference type="SAM" id="MobiDB-lite"/>
    </source>
</evidence>
<dbReference type="AlphaFoldDB" id="A0A2S2PVS1"/>
<dbReference type="GO" id="GO:0016779">
    <property type="term" value="F:nucleotidyltransferase activity"/>
    <property type="evidence" value="ECO:0007669"/>
    <property type="project" value="UniProtKB-KW"/>
</dbReference>
<dbReference type="InterPro" id="IPR043502">
    <property type="entry name" value="DNA/RNA_pol_sf"/>
</dbReference>
<dbReference type="GO" id="GO:0016787">
    <property type="term" value="F:hydrolase activity"/>
    <property type="evidence" value="ECO:0007669"/>
    <property type="project" value="UniProtKB-KW"/>
</dbReference>
<dbReference type="SUPFAM" id="SSF56672">
    <property type="entry name" value="DNA/RNA polymerases"/>
    <property type="match status" value="1"/>
</dbReference>
<evidence type="ECO:0000259" key="7">
    <source>
        <dbReference type="Pfam" id="PF00077"/>
    </source>
</evidence>
<keyword evidence="3" id="KW-0540">Nuclease</keyword>
<dbReference type="InterPro" id="IPR021109">
    <property type="entry name" value="Peptidase_aspartic_dom_sf"/>
</dbReference>
<accession>A0A2S2PVS1</accession>
<keyword evidence="1" id="KW-0808">Transferase</keyword>
<protein>
    <recommendedName>
        <fullName evidence="7">Retropepsins domain-containing protein</fullName>
    </recommendedName>
</protein>
<dbReference type="SUPFAM" id="SSF50630">
    <property type="entry name" value="Acid proteases"/>
    <property type="match status" value="1"/>
</dbReference>
<evidence type="ECO:0000256" key="3">
    <source>
        <dbReference type="ARBA" id="ARBA00022722"/>
    </source>
</evidence>
<feature type="region of interest" description="Disordered" evidence="6">
    <location>
        <begin position="1"/>
        <end position="59"/>
    </location>
</feature>
<dbReference type="PANTHER" id="PTHR37984">
    <property type="entry name" value="PROTEIN CBG26694"/>
    <property type="match status" value="1"/>
</dbReference>
<evidence type="ECO:0000256" key="2">
    <source>
        <dbReference type="ARBA" id="ARBA00022695"/>
    </source>
</evidence>
<feature type="compositionally biased region" description="Polar residues" evidence="6">
    <location>
        <begin position="1"/>
        <end position="13"/>
    </location>
</feature>
<dbReference type="Gene3D" id="4.10.60.10">
    <property type="entry name" value="Zinc finger, CCHC-type"/>
    <property type="match status" value="1"/>
</dbReference>
<feature type="domain" description="Retropepsins" evidence="7">
    <location>
        <begin position="129"/>
        <end position="224"/>
    </location>
</feature>
<organism evidence="8">
    <name type="scientific">Sipha flava</name>
    <name type="common">yellow sugarcane aphid</name>
    <dbReference type="NCBI Taxonomy" id="143950"/>
    <lineage>
        <taxon>Eukaryota</taxon>
        <taxon>Metazoa</taxon>
        <taxon>Ecdysozoa</taxon>
        <taxon>Arthropoda</taxon>
        <taxon>Hexapoda</taxon>
        <taxon>Insecta</taxon>
        <taxon>Pterygota</taxon>
        <taxon>Neoptera</taxon>
        <taxon>Paraneoptera</taxon>
        <taxon>Hemiptera</taxon>
        <taxon>Sternorrhyncha</taxon>
        <taxon>Aphidomorpha</taxon>
        <taxon>Aphidoidea</taxon>
        <taxon>Aphididae</taxon>
        <taxon>Sipha</taxon>
    </lineage>
</organism>
<evidence type="ECO:0000256" key="1">
    <source>
        <dbReference type="ARBA" id="ARBA00022679"/>
    </source>
</evidence>
<feature type="compositionally biased region" description="Low complexity" evidence="6">
    <location>
        <begin position="14"/>
        <end position="23"/>
    </location>
</feature>
<proteinExistence type="predicted"/>
<dbReference type="EMBL" id="GGMS01000432">
    <property type="protein sequence ID" value="MBY69635.1"/>
    <property type="molecule type" value="Transcribed_RNA"/>
</dbReference>
<sequence>MNNRSQVNFVNNGKNVSRQSHSSSKSESKWNENSGGKPWSGKSSKSGHKSGQSVQHGSQSSRALKFGQCYRCGRKHDVRTCPAREWECFSCKLKGHTSKMCKTKIKNNYLESIDLVNNVSQNSGGNPLVIKIKVNNKVIPFEVDSGASVSVMPIKYFNMYFNNSYKLEKKHIKLSSVNSEPVKVLGQILVNVEMSNQKNIKLYLIVTGNSVKKVLLGRSWLDKLYSNWRVNMCTSNSVDCEIGRNMNCVNNNNCIISEIEVIKNVKLKFPGVVKLNDKPADYIKDHEVNLSLKENSVPVFHRAYQVPYALKSAVEIELNKLEVEGVISKVSSSDWASPIVVVPKKNNKIR</sequence>
<evidence type="ECO:0000313" key="8">
    <source>
        <dbReference type="EMBL" id="MBY69635.1"/>
    </source>
</evidence>
<evidence type="ECO:0000256" key="4">
    <source>
        <dbReference type="ARBA" id="ARBA00022759"/>
    </source>
</evidence>
<evidence type="ECO:0000256" key="5">
    <source>
        <dbReference type="ARBA" id="ARBA00022801"/>
    </source>
</evidence>
<name>A0A2S2PVS1_9HEMI</name>
<gene>
    <name evidence="8" type="primary">K02A2.6_5</name>
    <name evidence="8" type="ORF">g.164105</name>
</gene>
<keyword evidence="2" id="KW-0548">Nucleotidyltransferase</keyword>
<dbReference type="Gene3D" id="3.10.10.10">
    <property type="entry name" value="HIV Type 1 Reverse Transcriptase, subunit A, domain 1"/>
    <property type="match status" value="1"/>
</dbReference>
<dbReference type="InterPro" id="IPR050951">
    <property type="entry name" value="Retrovirus_Pol_polyprotein"/>
</dbReference>